<name>A0A167W5L5_9HYPO</name>
<dbReference type="PANTHER" id="PTHR42748">
    <property type="entry name" value="NITROGEN METABOLITE REPRESSION PROTEIN NMRA FAMILY MEMBER"/>
    <property type="match status" value="1"/>
</dbReference>
<comment type="caution">
    <text evidence="5">The sequence shown here is derived from an EMBL/GenBank/DDBJ whole genome shotgun (WGS) entry which is preliminary data.</text>
</comment>
<dbReference type="EMBL" id="AZHD01000005">
    <property type="protein sequence ID" value="OAA63368.1"/>
    <property type="molecule type" value="Genomic_DNA"/>
</dbReference>
<dbReference type="InterPro" id="IPR051164">
    <property type="entry name" value="NmrA-like_oxidored"/>
</dbReference>
<dbReference type="Pfam" id="PF05368">
    <property type="entry name" value="NmrA"/>
    <property type="match status" value="1"/>
</dbReference>
<dbReference type="SUPFAM" id="SSF51735">
    <property type="entry name" value="NAD(P)-binding Rossmann-fold domains"/>
    <property type="match status" value="1"/>
</dbReference>
<evidence type="ECO:0000259" key="4">
    <source>
        <dbReference type="Pfam" id="PF05368"/>
    </source>
</evidence>
<organism evidence="5 6">
    <name type="scientific">Niveomyces insectorum RCEF 264</name>
    <dbReference type="NCBI Taxonomy" id="1081102"/>
    <lineage>
        <taxon>Eukaryota</taxon>
        <taxon>Fungi</taxon>
        <taxon>Dikarya</taxon>
        <taxon>Ascomycota</taxon>
        <taxon>Pezizomycotina</taxon>
        <taxon>Sordariomycetes</taxon>
        <taxon>Hypocreomycetidae</taxon>
        <taxon>Hypocreales</taxon>
        <taxon>Cordycipitaceae</taxon>
        <taxon>Niveomyces</taxon>
    </lineage>
</organism>
<dbReference type="AlphaFoldDB" id="A0A167W5L5"/>
<keyword evidence="2" id="KW-0521">NADP</keyword>
<evidence type="ECO:0000256" key="2">
    <source>
        <dbReference type="ARBA" id="ARBA00022857"/>
    </source>
</evidence>
<dbReference type="STRING" id="1081102.A0A167W5L5"/>
<evidence type="ECO:0000256" key="1">
    <source>
        <dbReference type="ARBA" id="ARBA00006328"/>
    </source>
</evidence>
<keyword evidence="6" id="KW-1185">Reference proteome</keyword>
<dbReference type="Proteomes" id="UP000076874">
    <property type="component" value="Unassembled WGS sequence"/>
</dbReference>
<keyword evidence="3" id="KW-0560">Oxidoreductase</keyword>
<dbReference type="InterPro" id="IPR036291">
    <property type="entry name" value="NAD(P)-bd_dom_sf"/>
</dbReference>
<evidence type="ECO:0000313" key="5">
    <source>
        <dbReference type="EMBL" id="OAA63368.1"/>
    </source>
</evidence>
<dbReference type="GO" id="GO:0016491">
    <property type="term" value="F:oxidoreductase activity"/>
    <property type="evidence" value="ECO:0007669"/>
    <property type="project" value="UniProtKB-KW"/>
</dbReference>
<sequence>MARPVIFVTGLTGTQGGAVARLALEKGWGVRGVVRTPDSPAAVALASQGAELVPGDYDDAQALAHAFVGCTAAFIALRPNPADVGAEPRWARSLLTIAKARGVKTVVCSTAVGLGKLEQLDGYTPGTLFAQLILGKRDVDEAVRTAGIDHWTLLHPASFMANFLEPKVAMYAGFRETNTWVSALRPDTQLPLIDERDIAVFAVAAVEDPATFHGQELDLGLEALTASEIMAALSAASGKALKAAYLSEEEIAANMSSPLVAGSLALRSLKSLVDFDKIKEYGIPLSTFTQYLERNKDAVKKTYEQCA</sequence>
<feature type="domain" description="NmrA-like" evidence="4">
    <location>
        <begin position="5"/>
        <end position="255"/>
    </location>
</feature>
<proteinExistence type="inferred from homology"/>
<dbReference type="Gene3D" id="3.40.50.720">
    <property type="entry name" value="NAD(P)-binding Rossmann-like Domain"/>
    <property type="match status" value="1"/>
</dbReference>
<evidence type="ECO:0000256" key="3">
    <source>
        <dbReference type="ARBA" id="ARBA00023002"/>
    </source>
</evidence>
<comment type="similarity">
    <text evidence="1">Belongs to the NmrA-type oxidoreductase family.</text>
</comment>
<dbReference type="GO" id="GO:0005634">
    <property type="term" value="C:nucleus"/>
    <property type="evidence" value="ECO:0007669"/>
    <property type="project" value="TreeGrafter"/>
</dbReference>
<evidence type="ECO:0000313" key="6">
    <source>
        <dbReference type="Proteomes" id="UP000076874"/>
    </source>
</evidence>
<dbReference type="PANTHER" id="PTHR42748:SF30">
    <property type="entry name" value="NMRA-LIKE DOMAIN-CONTAINING PROTEIN"/>
    <property type="match status" value="1"/>
</dbReference>
<dbReference type="InterPro" id="IPR008030">
    <property type="entry name" value="NmrA-like"/>
</dbReference>
<gene>
    <name evidence="5" type="ORF">SPI_03531</name>
</gene>
<protein>
    <submittedName>
        <fullName evidence="5">NmrA family protein</fullName>
    </submittedName>
</protein>
<dbReference type="Gene3D" id="3.90.25.10">
    <property type="entry name" value="UDP-galactose 4-epimerase, domain 1"/>
    <property type="match status" value="1"/>
</dbReference>
<reference evidence="5 6" key="1">
    <citation type="journal article" date="2016" name="Genome Biol. Evol.">
        <title>Divergent and convergent evolution of fungal pathogenicity.</title>
        <authorList>
            <person name="Shang Y."/>
            <person name="Xiao G."/>
            <person name="Zheng P."/>
            <person name="Cen K."/>
            <person name="Zhan S."/>
            <person name="Wang C."/>
        </authorList>
    </citation>
    <scope>NUCLEOTIDE SEQUENCE [LARGE SCALE GENOMIC DNA]</scope>
    <source>
        <strain evidence="5 6">RCEF 264</strain>
    </source>
</reference>
<accession>A0A167W5L5</accession>
<dbReference type="OrthoDB" id="419598at2759"/>